<accession>A0ABW7HCH5</accession>
<evidence type="ECO:0000259" key="1">
    <source>
        <dbReference type="Pfam" id="PF04422"/>
    </source>
</evidence>
<proteinExistence type="predicted"/>
<evidence type="ECO:0000313" key="4">
    <source>
        <dbReference type="Proteomes" id="UP001606134"/>
    </source>
</evidence>
<evidence type="ECO:0000259" key="2">
    <source>
        <dbReference type="Pfam" id="PF04432"/>
    </source>
</evidence>
<dbReference type="InterPro" id="IPR007525">
    <property type="entry name" value="FrhB_FdhB_C"/>
</dbReference>
<feature type="domain" description="Coenzyme F420 hydrogenase/dehydrogenase beta subunit N-terminal" evidence="1">
    <location>
        <begin position="57"/>
        <end position="129"/>
    </location>
</feature>
<organism evidence="3 4">
    <name type="scientific">Pelomonas candidula</name>
    <dbReference type="NCBI Taxonomy" id="3299025"/>
    <lineage>
        <taxon>Bacteria</taxon>
        <taxon>Pseudomonadati</taxon>
        <taxon>Pseudomonadota</taxon>
        <taxon>Betaproteobacteria</taxon>
        <taxon>Burkholderiales</taxon>
        <taxon>Sphaerotilaceae</taxon>
        <taxon>Roseateles</taxon>
    </lineage>
</organism>
<gene>
    <name evidence="3" type="ORF">ACG04R_12590</name>
</gene>
<evidence type="ECO:0000313" key="3">
    <source>
        <dbReference type="EMBL" id="MFG6487512.1"/>
    </source>
</evidence>
<reference evidence="3 4" key="1">
    <citation type="submission" date="2024-08" db="EMBL/GenBank/DDBJ databases">
        <authorList>
            <person name="Lu H."/>
        </authorList>
    </citation>
    <scope>NUCLEOTIDE SEQUENCE [LARGE SCALE GENOMIC DNA]</scope>
    <source>
        <strain evidence="3 4">BYS78W</strain>
    </source>
</reference>
<comment type="caution">
    <text evidence="3">The sequence shown here is derived from an EMBL/GenBank/DDBJ whole genome shotgun (WGS) entry which is preliminary data.</text>
</comment>
<dbReference type="Pfam" id="PF04432">
    <property type="entry name" value="FrhB_FdhB_C"/>
    <property type="match status" value="1"/>
</dbReference>
<dbReference type="PANTHER" id="PTHR31332">
    <property type="entry name" value="7-HYDROXYMETHYL CHLOROPHYLL A REDUCTASE, CHLOROPLASTIC"/>
    <property type="match status" value="1"/>
</dbReference>
<dbReference type="InterPro" id="IPR045220">
    <property type="entry name" value="FRHB/FDHB/HCAR-like"/>
</dbReference>
<dbReference type="InterPro" id="IPR007516">
    <property type="entry name" value="Co_F420_Hydgase/DH_bsu_N"/>
</dbReference>
<dbReference type="Pfam" id="PF04422">
    <property type="entry name" value="FrhB_FdhB_N"/>
    <property type="match status" value="1"/>
</dbReference>
<dbReference type="PANTHER" id="PTHR31332:SF0">
    <property type="entry name" value="7-HYDROXYMETHYL CHLOROPHYLL A REDUCTASE, CHLOROPLASTIC"/>
    <property type="match status" value="1"/>
</dbReference>
<dbReference type="EMBL" id="JBIGIC010000005">
    <property type="protein sequence ID" value="MFG6487512.1"/>
    <property type="molecule type" value="Genomic_DNA"/>
</dbReference>
<keyword evidence="4" id="KW-1185">Reference proteome</keyword>
<name>A0ABW7HCH5_9BURK</name>
<dbReference type="Proteomes" id="UP001606134">
    <property type="component" value="Unassembled WGS sequence"/>
</dbReference>
<feature type="domain" description="Coenzyme F420 hydrogenase/dehydrogenase beta subunit C-terminal" evidence="2">
    <location>
        <begin position="140"/>
        <end position="304"/>
    </location>
</feature>
<protein>
    <submittedName>
        <fullName evidence="3">Coenzyme F420 hydrogenase/dehydrogenase, beta subunit C-terminal domain</fullName>
    </submittedName>
</protein>
<dbReference type="RefSeq" id="WP_394410514.1">
    <property type="nucleotide sequence ID" value="NZ_JBIGIC010000005.1"/>
</dbReference>
<sequence length="374" mass="40880">MQISRAGYLRPRQSGSLDAAQARIVADACPGAHVAHEPRAAAPGYHPLWGPLVGVRAGHSMDAEIRRQGSSGGGISAIASWLLESGQVDFVAQIAVSRDDPLRNDLQVSTSRADVLAAAGSRYAPSAPLAGLRQLLERGQRFAFVGKPCDVAALRRYGLHDPRVGQQVVAMISFMCAGVPSLHGTHELLAKLGADRQQLKSFRYRGDGWPGMARAVQHDGQVFETDYNSSWGSVLNRHLQFRCKICPDGTGEFADIVCADAWYGKDGYPDFAERDGRSLILSRTPQGERLVSQALAAGAIAADTLPVQDIERMQPYQVNRKQMVLGRVIATWLARRQAPRYRRLALLRNTLAAPKIEWLRNAWGTLRRAKGESL</sequence>